<name>A0A4R0HBT1_9ACTN</name>
<dbReference type="Pfam" id="PF14361">
    <property type="entry name" value="RsbRD_N"/>
    <property type="match status" value="1"/>
</dbReference>
<feature type="domain" description="RsbT co-antagonist protein RsbRD N-terminal" evidence="3">
    <location>
        <begin position="18"/>
        <end position="158"/>
    </location>
</feature>
<evidence type="ECO:0000313" key="6">
    <source>
        <dbReference type="Proteomes" id="UP000292346"/>
    </source>
</evidence>
<feature type="domain" description="CdaR GGDEF-like" evidence="4">
    <location>
        <begin position="175"/>
        <end position="278"/>
    </location>
</feature>
<keyword evidence="6" id="KW-1185">Reference proteome</keyword>
<evidence type="ECO:0000259" key="4">
    <source>
        <dbReference type="Pfam" id="PF17853"/>
    </source>
</evidence>
<dbReference type="EMBL" id="SJJZ01000002">
    <property type="protein sequence ID" value="TCC07941.1"/>
    <property type="molecule type" value="Genomic_DNA"/>
</dbReference>
<dbReference type="Gene3D" id="1.10.10.2840">
    <property type="entry name" value="PucR C-terminal helix-turn-helix domain"/>
    <property type="match status" value="1"/>
</dbReference>
<dbReference type="Pfam" id="PF17853">
    <property type="entry name" value="GGDEF_2"/>
    <property type="match status" value="1"/>
</dbReference>
<evidence type="ECO:0000259" key="2">
    <source>
        <dbReference type="Pfam" id="PF13556"/>
    </source>
</evidence>
<protein>
    <submittedName>
        <fullName evidence="5">PucR family transcriptional regulator</fullName>
    </submittedName>
</protein>
<dbReference type="OrthoDB" id="3190266at2"/>
<accession>A0A4R0HBT1</accession>
<dbReference type="InterPro" id="IPR025751">
    <property type="entry name" value="RsbRD_N_dom"/>
</dbReference>
<dbReference type="Pfam" id="PF13556">
    <property type="entry name" value="HTH_30"/>
    <property type="match status" value="1"/>
</dbReference>
<reference evidence="5 6" key="1">
    <citation type="submission" date="2019-02" db="EMBL/GenBank/DDBJ databases">
        <title>Kribbella capetownensis sp. nov. and Kribbella speibonae sp. nov., isolated from soil.</title>
        <authorList>
            <person name="Curtis S.M."/>
            <person name="Norton I."/>
            <person name="Everest G.J."/>
            <person name="Meyers P.R."/>
        </authorList>
    </citation>
    <scope>NUCLEOTIDE SEQUENCE [LARGE SCALE GENOMIC DNA]</scope>
    <source>
        <strain evidence="5 6">KCTC 29219</strain>
    </source>
</reference>
<comment type="similarity">
    <text evidence="1">Belongs to the CdaR family.</text>
</comment>
<evidence type="ECO:0000313" key="5">
    <source>
        <dbReference type="EMBL" id="TCC07941.1"/>
    </source>
</evidence>
<evidence type="ECO:0000259" key="3">
    <source>
        <dbReference type="Pfam" id="PF14361"/>
    </source>
</evidence>
<dbReference type="AlphaFoldDB" id="A0A4R0HBT1"/>
<dbReference type="PANTHER" id="PTHR33744">
    <property type="entry name" value="CARBOHYDRATE DIACID REGULATOR"/>
    <property type="match status" value="1"/>
</dbReference>
<sequence>MSGTELADLAAWAEDRLPELTEDACGAILARIPFYRDAQVVPVAELRRSVGHNLRFLLAALRDPHAPLDLRAPKDTGRRRAQQSAPLPEVLQAYRVCWATVWDALVAHSRSNRQPTAADALLSGASLIWQLTDEHAIAVTESYRAATAEILLARQQRRSALVEALLTGHPGPEGGPWEAASLLGFPPDSQLVVVAAETRGLAEESLPGIEKQLAGRGVVSGWRLTPALQLGLISLPAESDGSVMTLLQKSATARTGVSPPYRSLSETPRALQLARTALVTVPAGRTEVQVFDSSPLAGMMAMDPREGRRIAHQVLGPVLALPGDDRAVVLDTLDADLDHGGSAEQAGEVLHCHPNTVRYRLRRLQELTGRSLSDPRQASELAAAAYAVRLLPLTTPAVGADNVTARTDRQAQTRS</sequence>
<dbReference type="InterPro" id="IPR041522">
    <property type="entry name" value="CdaR_GGDEF"/>
</dbReference>
<organism evidence="5 6">
    <name type="scientific">Kribbella soli</name>
    <dbReference type="NCBI Taxonomy" id="1124743"/>
    <lineage>
        <taxon>Bacteria</taxon>
        <taxon>Bacillati</taxon>
        <taxon>Actinomycetota</taxon>
        <taxon>Actinomycetes</taxon>
        <taxon>Propionibacteriales</taxon>
        <taxon>Kribbellaceae</taxon>
        <taxon>Kribbella</taxon>
    </lineage>
</organism>
<proteinExistence type="inferred from homology"/>
<comment type="caution">
    <text evidence="5">The sequence shown here is derived from an EMBL/GenBank/DDBJ whole genome shotgun (WGS) entry which is preliminary data.</text>
</comment>
<dbReference type="PANTHER" id="PTHR33744:SF1">
    <property type="entry name" value="DNA-BINDING TRANSCRIPTIONAL ACTIVATOR ADER"/>
    <property type="match status" value="1"/>
</dbReference>
<feature type="domain" description="PucR C-terminal helix-turn-helix" evidence="2">
    <location>
        <begin position="330"/>
        <end position="385"/>
    </location>
</feature>
<evidence type="ECO:0000256" key="1">
    <source>
        <dbReference type="ARBA" id="ARBA00006754"/>
    </source>
</evidence>
<gene>
    <name evidence="5" type="ORF">E0H45_18570</name>
</gene>
<dbReference type="InterPro" id="IPR025736">
    <property type="entry name" value="PucR_C-HTH_dom"/>
</dbReference>
<dbReference type="Proteomes" id="UP000292346">
    <property type="component" value="Unassembled WGS sequence"/>
</dbReference>
<dbReference type="InterPro" id="IPR051448">
    <property type="entry name" value="CdaR-like_regulators"/>
</dbReference>
<dbReference type="RefSeq" id="WP_131338895.1">
    <property type="nucleotide sequence ID" value="NZ_SJJZ01000002.1"/>
</dbReference>
<dbReference type="InterPro" id="IPR042070">
    <property type="entry name" value="PucR_C-HTH_sf"/>
</dbReference>